<keyword evidence="4" id="KW-0238">DNA-binding</keyword>
<gene>
    <name evidence="6" type="primary">soxR</name>
    <name evidence="6" type="ORF">F5544_25710</name>
</gene>
<dbReference type="AlphaFoldDB" id="A0A6G9YIY4"/>
<feature type="domain" description="HTH merR-type" evidence="5">
    <location>
        <begin position="8"/>
        <end position="76"/>
    </location>
</feature>
<accession>A0A6G9YIY4</accession>
<keyword evidence="3" id="KW-0411">Iron-sulfur</keyword>
<dbReference type="InterPro" id="IPR010211">
    <property type="entry name" value="Redox-sen_tscrpt-act_SoxR"/>
</dbReference>
<dbReference type="GO" id="GO:0006979">
    <property type="term" value="P:response to oxidative stress"/>
    <property type="evidence" value="ECO:0007669"/>
    <property type="project" value="InterPro"/>
</dbReference>
<reference evidence="6 7" key="1">
    <citation type="journal article" date="2019" name="ACS Chem. Biol.">
        <title>Identification and Mobilization of a Cryptic Antibiotic Biosynthesis Gene Locus from a Human-Pathogenic Nocardia Isolate.</title>
        <authorList>
            <person name="Herisse M."/>
            <person name="Ishida K."/>
            <person name="Porter J.L."/>
            <person name="Howden B."/>
            <person name="Hertweck C."/>
            <person name="Stinear T.P."/>
            <person name="Pidot S.J."/>
        </authorList>
    </citation>
    <scope>NUCLEOTIDE SEQUENCE [LARGE SCALE GENOMIC DNA]</scope>
    <source>
        <strain evidence="6 7">AUSMDU00012717</strain>
    </source>
</reference>
<proteinExistence type="predicted"/>
<evidence type="ECO:0000256" key="2">
    <source>
        <dbReference type="ARBA" id="ARBA00023004"/>
    </source>
</evidence>
<dbReference type="PROSITE" id="PS00552">
    <property type="entry name" value="HTH_MERR_1"/>
    <property type="match status" value="1"/>
</dbReference>
<evidence type="ECO:0000256" key="4">
    <source>
        <dbReference type="ARBA" id="ARBA00023125"/>
    </source>
</evidence>
<protein>
    <submittedName>
        <fullName evidence="6">Redox-sensitive transcriptional activator SoxR</fullName>
    </submittedName>
</protein>
<dbReference type="InterPro" id="IPR047057">
    <property type="entry name" value="MerR_fam"/>
</dbReference>
<dbReference type="SUPFAM" id="SSF46955">
    <property type="entry name" value="Putative DNA-binding domain"/>
    <property type="match status" value="1"/>
</dbReference>
<keyword evidence="7" id="KW-1185">Reference proteome</keyword>
<dbReference type="GO" id="GO:0051537">
    <property type="term" value="F:2 iron, 2 sulfur cluster binding"/>
    <property type="evidence" value="ECO:0007669"/>
    <property type="project" value="UniProtKB-KW"/>
</dbReference>
<keyword evidence="1" id="KW-0001">2Fe-2S</keyword>
<dbReference type="KEGG" id="nah:F5544_25710"/>
<dbReference type="Proteomes" id="UP000503540">
    <property type="component" value="Chromosome"/>
</dbReference>
<name>A0A6G9YIY4_9NOCA</name>
<dbReference type="InterPro" id="IPR000551">
    <property type="entry name" value="MerR-type_HTH_dom"/>
</dbReference>
<dbReference type="PRINTS" id="PR00040">
    <property type="entry name" value="HTHMERR"/>
</dbReference>
<dbReference type="NCBIfam" id="TIGR01950">
    <property type="entry name" value="SoxR"/>
    <property type="match status" value="1"/>
</dbReference>
<dbReference type="PROSITE" id="PS50937">
    <property type="entry name" value="HTH_MERR_2"/>
    <property type="match status" value="1"/>
</dbReference>
<dbReference type="InterPro" id="IPR009061">
    <property type="entry name" value="DNA-bd_dom_put_sf"/>
</dbReference>
<organism evidence="6 7">
    <name type="scientific">Nocardia arthritidis</name>
    <dbReference type="NCBI Taxonomy" id="228602"/>
    <lineage>
        <taxon>Bacteria</taxon>
        <taxon>Bacillati</taxon>
        <taxon>Actinomycetota</taxon>
        <taxon>Actinomycetes</taxon>
        <taxon>Mycobacteriales</taxon>
        <taxon>Nocardiaceae</taxon>
        <taxon>Nocardia</taxon>
    </lineage>
</organism>
<dbReference type="Gene3D" id="1.10.1660.10">
    <property type="match status" value="1"/>
</dbReference>
<keyword evidence="1" id="KW-0479">Metal-binding</keyword>
<evidence type="ECO:0000259" key="5">
    <source>
        <dbReference type="PROSITE" id="PS50937"/>
    </source>
</evidence>
<evidence type="ECO:0000313" key="7">
    <source>
        <dbReference type="Proteomes" id="UP000503540"/>
    </source>
</evidence>
<dbReference type="PANTHER" id="PTHR30204">
    <property type="entry name" value="REDOX-CYCLING DRUG-SENSING TRANSCRIPTIONAL ACTIVATOR SOXR"/>
    <property type="match status" value="1"/>
</dbReference>
<sequence length="134" mass="14568">MTAHRTDELTIGELARRSGVSTSALRFYERQGLLTSRRTGGNQRRYPDTALGDIAFIRAAQRLGIALGPIREVLALVPPGTAGTPQVWARASACWRADLDARAARLTGLREQLAECAECDCPSLTRCTLVRSAE</sequence>
<evidence type="ECO:0000256" key="3">
    <source>
        <dbReference type="ARBA" id="ARBA00023014"/>
    </source>
</evidence>
<evidence type="ECO:0000313" key="6">
    <source>
        <dbReference type="EMBL" id="QIS12996.1"/>
    </source>
</evidence>
<dbReference type="Pfam" id="PF13411">
    <property type="entry name" value="MerR_1"/>
    <property type="match status" value="1"/>
</dbReference>
<dbReference type="PANTHER" id="PTHR30204:SF0">
    <property type="entry name" value="REDOX-SENSITIVE TRANSCRIPTIONAL ACTIVATOR SOXR"/>
    <property type="match status" value="1"/>
</dbReference>
<dbReference type="RefSeq" id="WP_167475601.1">
    <property type="nucleotide sequence ID" value="NZ_CP046172.1"/>
</dbReference>
<keyword evidence="2" id="KW-0408">Iron</keyword>
<dbReference type="GO" id="GO:0003700">
    <property type="term" value="F:DNA-binding transcription factor activity"/>
    <property type="evidence" value="ECO:0007669"/>
    <property type="project" value="InterPro"/>
</dbReference>
<dbReference type="SMART" id="SM00422">
    <property type="entry name" value="HTH_MERR"/>
    <property type="match status" value="1"/>
</dbReference>
<evidence type="ECO:0000256" key="1">
    <source>
        <dbReference type="ARBA" id="ARBA00022714"/>
    </source>
</evidence>
<dbReference type="GO" id="GO:0003677">
    <property type="term" value="F:DNA binding"/>
    <property type="evidence" value="ECO:0007669"/>
    <property type="project" value="UniProtKB-KW"/>
</dbReference>
<dbReference type="EMBL" id="CP046172">
    <property type="protein sequence ID" value="QIS12996.1"/>
    <property type="molecule type" value="Genomic_DNA"/>
</dbReference>